<dbReference type="Pfam" id="PF13205">
    <property type="entry name" value="Big_5"/>
    <property type="match status" value="3"/>
</dbReference>
<evidence type="ECO:0000256" key="1">
    <source>
        <dbReference type="ARBA" id="ARBA00022729"/>
    </source>
</evidence>
<sequence length="673" mass="73333">MRRTGLFLLALLLLFSIPFTATAATDLTTEQKFEVLKQKNIFTGFSDGSSRLYESMSREQLAAVLFRLMELPEQASFPSYNDVLRSRWSFQEVEAVTRARLMMGVKTRAFDPEGTVTVEQLAVILIRAYGLSESGGVFVSGKVSKWARSAVSAALEQGLIPRLNDYTEAATRGLLVEAAYAIYSENNTEPLRVRSVEALSSTALKVNLVTPVNNLDKNQFTLRDVYGNRLTIQQILLSADRVTVTLWTDRQIGGVAHTLFIDGTAWNYISFSEDTTKPQVQSFVSSPNGVITVVFSEAVDSRSATTAANYQINGLSIRNLQLSADNRTVTFTTSEQTHGKTYQLIVRNVKDLAGNTMDTRNDLYFTGNNDHAKPKVTFFKINADASLTVRFSEKLNPQSATSTGNYSIDKGLAVRQAVLDADGVTVTLRTSAQADATLYTLTVANVRDTAGNVMDASTHWFGGIANPETPVDLQSLRAIDQNTVEVTFSRAISDTDVGALRLTVLTDNGTAVSTANWQAFIQRKAGTNNVVTIQFRTTQSNPNLFQVSHVYLARVSGVVGLTTAGDKDEIAFAGTAVANTVPTVSNVVVLSRNSVKVQFSELVSIQPGAFVVNDATITSVVPDRATGPAKEVTLNFRDALTVGQTYKITFKAGFIRDAAGWNNLQTTDIDFKP</sequence>
<protein>
    <recommendedName>
        <fullName evidence="3">SLH domain-containing protein</fullName>
    </recommendedName>
</protein>
<proteinExistence type="predicted"/>
<gene>
    <name evidence="4" type="ORF">SD71_05635</name>
</gene>
<keyword evidence="1 2" id="KW-0732">Signal</keyword>
<evidence type="ECO:0000259" key="3">
    <source>
        <dbReference type="PROSITE" id="PS51272"/>
    </source>
</evidence>
<name>A0ABR5A7A9_9BACL</name>
<feature type="domain" description="SLH" evidence="3">
    <location>
        <begin position="76"/>
        <end position="139"/>
    </location>
</feature>
<dbReference type="InterPro" id="IPR032812">
    <property type="entry name" value="SbsA_Ig"/>
</dbReference>
<dbReference type="InterPro" id="IPR001119">
    <property type="entry name" value="SLH_dom"/>
</dbReference>
<feature type="signal peptide" evidence="2">
    <location>
        <begin position="1"/>
        <end position="23"/>
    </location>
</feature>
<feature type="chain" id="PRO_5045084824" description="SLH domain-containing protein" evidence="2">
    <location>
        <begin position="24"/>
        <end position="673"/>
    </location>
</feature>
<evidence type="ECO:0000313" key="4">
    <source>
        <dbReference type="EMBL" id="KIL36876.1"/>
    </source>
</evidence>
<comment type="caution">
    <text evidence="4">The sequence shown here is derived from an EMBL/GenBank/DDBJ whole genome shotgun (WGS) entry which is preliminary data.</text>
</comment>
<dbReference type="InterPro" id="IPR014755">
    <property type="entry name" value="Cu-Rt/internalin_Ig-like"/>
</dbReference>
<organism evidence="4 5">
    <name type="scientific">Cohnella kolymensis</name>
    <dbReference type="NCBI Taxonomy" id="1590652"/>
    <lineage>
        <taxon>Bacteria</taxon>
        <taxon>Bacillati</taxon>
        <taxon>Bacillota</taxon>
        <taxon>Bacilli</taxon>
        <taxon>Bacillales</taxon>
        <taxon>Paenibacillaceae</taxon>
        <taxon>Cohnella</taxon>
    </lineage>
</organism>
<dbReference type="RefSeq" id="WP_041060780.1">
    <property type="nucleotide sequence ID" value="NZ_JXAL01000004.1"/>
</dbReference>
<dbReference type="Proteomes" id="UP000054526">
    <property type="component" value="Unassembled WGS sequence"/>
</dbReference>
<dbReference type="EMBL" id="JXAL01000004">
    <property type="protein sequence ID" value="KIL36876.1"/>
    <property type="molecule type" value="Genomic_DNA"/>
</dbReference>
<keyword evidence="5" id="KW-1185">Reference proteome</keyword>
<reference evidence="4 5" key="1">
    <citation type="submission" date="2014-12" db="EMBL/GenBank/DDBJ databases">
        <title>Draft genome sequence of Cohnella kolymensis strain B-2846.</title>
        <authorList>
            <person name="Karlyshev A.V."/>
            <person name="Kudryashova E.B."/>
        </authorList>
    </citation>
    <scope>NUCLEOTIDE SEQUENCE [LARGE SCALE GENOMIC DNA]</scope>
    <source>
        <strain evidence="4 5">VKM B-2846</strain>
    </source>
</reference>
<accession>A0ABR5A7A9</accession>
<dbReference type="Gene3D" id="2.60.40.1220">
    <property type="match status" value="3"/>
</dbReference>
<evidence type="ECO:0000256" key="2">
    <source>
        <dbReference type="SAM" id="SignalP"/>
    </source>
</evidence>
<evidence type="ECO:0000313" key="5">
    <source>
        <dbReference type="Proteomes" id="UP000054526"/>
    </source>
</evidence>
<dbReference type="PROSITE" id="PS51272">
    <property type="entry name" value="SLH"/>
    <property type="match status" value="1"/>
</dbReference>